<protein>
    <recommendedName>
        <fullName evidence="3">DNA2/NAM7 helicase-like C-terminal domain-containing protein</fullName>
    </recommendedName>
</protein>
<evidence type="ECO:0000313" key="1">
    <source>
        <dbReference type="EMBL" id="KAH9300659.1"/>
    </source>
</evidence>
<proteinExistence type="predicted"/>
<evidence type="ECO:0008006" key="3">
    <source>
        <dbReference type="Google" id="ProtNLM"/>
    </source>
</evidence>
<gene>
    <name evidence="1" type="ORF">KI387_012242</name>
</gene>
<name>A0AA38CQ80_TAXCH</name>
<organism evidence="1 2">
    <name type="scientific">Taxus chinensis</name>
    <name type="common">Chinese yew</name>
    <name type="synonym">Taxus wallichiana var. chinensis</name>
    <dbReference type="NCBI Taxonomy" id="29808"/>
    <lineage>
        <taxon>Eukaryota</taxon>
        <taxon>Viridiplantae</taxon>
        <taxon>Streptophyta</taxon>
        <taxon>Embryophyta</taxon>
        <taxon>Tracheophyta</taxon>
        <taxon>Spermatophyta</taxon>
        <taxon>Pinopsida</taxon>
        <taxon>Pinidae</taxon>
        <taxon>Conifers II</taxon>
        <taxon>Cupressales</taxon>
        <taxon>Taxaceae</taxon>
        <taxon>Taxus</taxon>
    </lineage>
</organism>
<evidence type="ECO:0000313" key="2">
    <source>
        <dbReference type="Proteomes" id="UP000824469"/>
    </source>
</evidence>
<comment type="caution">
    <text evidence="1">The sequence shown here is derived from an EMBL/GenBank/DDBJ whole genome shotgun (WGS) entry which is preliminary data.</text>
</comment>
<accession>A0AA38CQ80</accession>
<sequence length="56" mass="6376">RVTKLAGIRVSVGIITPYKLELKCLHREFDVVIQSDEGKGLLYIITVDAFQSQERE</sequence>
<dbReference type="Proteomes" id="UP000824469">
    <property type="component" value="Unassembled WGS sequence"/>
</dbReference>
<dbReference type="AlphaFoldDB" id="A0AA38CQ80"/>
<reference evidence="1 2" key="1">
    <citation type="journal article" date="2021" name="Nat. Plants">
        <title>The Taxus genome provides insights into paclitaxel biosynthesis.</title>
        <authorList>
            <person name="Xiong X."/>
            <person name="Gou J."/>
            <person name="Liao Q."/>
            <person name="Li Y."/>
            <person name="Zhou Q."/>
            <person name="Bi G."/>
            <person name="Li C."/>
            <person name="Du R."/>
            <person name="Wang X."/>
            <person name="Sun T."/>
            <person name="Guo L."/>
            <person name="Liang H."/>
            <person name="Lu P."/>
            <person name="Wu Y."/>
            <person name="Zhang Z."/>
            <person name="Ro D.K."/>
            <person name="Shang Y."/>
            <person name="Huang S."/>
            <person name="Yan J."/>
        </authorList>
    </citation>
    <scope>NUCLEOTIDE SEQUENCE [LARGE SCALE GENOMIC DNA]</scope>
    <source>
        <strain evidence="1">Ta-2019</strain>
    </source>
</reference>
<feature type="non-terminal residue" evidence="1">
    <location>
        <position position="1"/>
    </location>
</feature>
<dbReference type="EMBL" id="JAHRHJ020000009">
    <property type="protein sequence ID" value="KAH9300659.1"/>
    <property type="molecule type" value="Genomic_DNA"/>
</dbReference>
<feature type="non-terminal residue" evidence="1">
    <location>
        <position position="56"/>
    </location>
</feature>
<keyword evidence="2" id="KW-1185">Reference proteome</keyword>